<evidence type="ECO:0000313" key="3">
    <source>
        <dbReference type="Proteomes" id="UP001302257"/>
    </source>
</evidence>
<accession>A0ABZ0B2N9</accession>
<dbReference type="Pfam" id="PF18925">
    <property type="entry name" value="DUF5675"/>
    <property type="match status" value="1"/>
</dbReference>
<feature type="domain" description="DUF5675" evidence="1">
    <location>
        <begin position="7"/>
        <end position="123"/>
    </location>
</feature>
<evidence type="ECO:0000313" key="2">
    <source>
        <dbReference type="EMBL" id="WNO06057.1"/>
    </source>
</evidence>
<name>A0ABZ0B2N9_9BURK</name>
<keyword evidence="3" id="KW-1185">Reference proteome</keyword>
<dbReference type="Proteomes" id="UP001302257">
    <property type="component" value="Chromosome"/>
</dbReference>
<reference evidence="2 3" key="1">
    <citation type="submission" date="2023-08" db="EMBL/GenBank/DDBJ databases">
        <title>Rhodoferax potami sp. nov. and Rhodoferax mekongensis sp. nov., isolated from the Mekong River in Thailand.</title>
        <authorList>
            <person name="Kitikhun S."/>
            <person name="Charoenyingcharoen P."/>
            <person name="Siriarchawattana P."/>
            <person name="Likhitrattanapisal S."/>
            <person name="Nilsakha T."/>
            <person name="Chanpet A."/>
            <person name="Rattanawaree P."/>
            <person name="Ingsriswang S."/>
        </authorList>
    </citation>
    <scope>NUCLEOTIDE SEQUENCE [LARGE SCALE GENOMIC DNA]</scope>
    <source>
        <strain evidence="2 3">TBRC 17307</strain>
    </source>
</reference>
<proteinExistence type="predicted"/>
<gene>
    <name evidence="2" type="ORF">RAN89_06400</name>
</gene>
<organism evidence="2 3">
    <name type="scientific">Rhodoferax mekongensis</name>
    <dbReference type="NCBI Taxonomy" id="3068341"/>
    <lineage>
        <taxon>Bacteria</taxon>
        <taxon>Pseudomonadati</taxon>
        <taxon>Pseudomonadota</taxon>
        <taxon>Betaproteobacteria</taxon>
        <taxon>Burkholderiales</taxon>
        <taxon>Comamonadaceae</taxon>
        <taxon>Rhodoferax</taxon>
    </lineage>
</organism>
<dbReference type="EMBL" id="CP132507">
    <property type="protein sequence ID" value="WNO06057.1"/>
    <property type="molecule type" value="Genomic_DNA"/>
</dbReference>
<evidence type="ECO:0000259" key="1">
    <source>
        <dbReference type="Pfam" id="PF18925"/>
    </source>
</evidence>
<dbReference type="InterPro" id="IPR043732">
    <property type="entry name" value="DUF5675"/>
</dbReference>
<protein>
    <submittedName>
        <fullName evidence="2">DUF5675 family protein</fullName>
    </submittedName>
</protein>
<dbReference type="RefSeq" id="WP_313868779.1">
    <property type="nucleotide sequence ID" value="NZ_CP132507.1"/>
</dbReference>
<sequence>MHFTMFREKSVGAATLSKLYLGLDFVCDILEDEVRELPGVPVDKWKIHGVTAIPSGVYQVIAETSGRFGPETLTLIGVPGYKYIRIHGGNRSTDTEGCLLPGMRNGPNSVASSRDNLAKLKAMILPALKRQERVTIEIIPYRAAK</sequence>